<evidence type="ECO:0000313" key="4">
    <source>
        <dbReference type="Proteomes" id="UP000232638"/>
    </source>
</evidence>
<dbReference type="PROSITE" id="PS51549">
    <property type="entry name" value="DM13"/>
    <property type="match status" value="1"/>
</dbReference>
<name>A0A2K8UH40_9GAMM</name>
<dbReference type="EMBL" id="CP020370">
    <property type="protein sequence ID" value="AUB84431.1"/>
    <property type="molecule type" value="Genomic_DNA"/>
</dbReference>
<dbReference type="RefSeq" id="WP_100922086.1">
    <property type="nucleotide sequence ID" value="NZ_CP020370.1"/>
</dbReference>
<accession>A0A2K8UH40</accession>
<protein>
    <recommendedName>
        <fullName evidence="2">DM13 domain-containing protein</fullName>
    </recommendedName>
</protein>
<keyword evidence="1" id="KW-0812">Transmembrane</keyword>
<gene>
    <name evidence="3" type="ORF">THSYN_28160</name>
</gene>
<feature type="transmembrane region" description="Helical" evidence="1">
    <location>
        <begin position="20"/>
        <end position="41"/>
    </location>
</feature>
<keyword evidence="1" id="KW-0472">Membrane</keyword>
<reference evidence="3 4" key="1">
    <citation type="submission" date="2017-03" db="EMBL/GenBank/DDBJ databases">
        <title>Complete genome sequence of Candidatus 'Thiodictyon syntrophicum' sp. nov. strain Cad16T, a photolithoautotroph purple sulfur bacterium isolated from an alpine meromictic lake.</title>
        <authorList>
            <person name="Luedin S.M."/>
            <person name="Pothier J.F."/>
            <person name="Danza F."/>
            <person name="Storelli N."/>
            <person name="Wittwer M."/>
            <person name="Tonolla M."/>
        </authorList>
    </citation>
    <scope>NUCLEOTIDE SEQUENCE [LARGE SCALE GENOMIC DNA]</scope>
    <source>
        <strain evidence="3 4">Cad16T</strain>
    </source>
</reference>
<dbReference type="OrthoDB" id="6106486at2"/>
<dbReference type="KEGG" id="tsy:THSYN_28160"/>
<organism evidence="3 4">
    <name type="scientific">Candidatus Thiodictyon syntrophicum</name>
    <dbReference type="NCBI Taxonomy" id="1166950"/>
    <lineage>
        <taxon>Bacteria</taxon>
        <taxon>Pseudomonadati</taxon>
        <taxon>Pseudomonadota</taxon>
        <taxon>Gammaproteobacteria</taxon>
        <taxon>Chromatiales</taxon>
        <taxon>Chromatiaceae</taxon>
        <taxon>Thiodictyon</taxon>
    </lineage>
</organism>
<evidence type="ECO:0000256" key="1">
    <source>
        <dbReference type="SAM" id="Phobius"/>
    </source>
</evidence>
<dbReference type="Proteomes" id="UP000232638">
    <property type="component" value="Chromosome"/>
</dbReference>
<dbReference type="InterPro" id="IPR019545">
    <property type="entry name" value="DM13_domain"/>
</dbReference>
<keyword evidence="4" id="KW-1185">Reference proteome</keyword>
<sequence length="173" mass="18139">MNRYAPRGPAPDPAAPRYLLIGLLIGAGLGGVGGFFAYPFVAARNSGHTAVAAVDQGGVLRAAGRFTQADPADRIHYGGGVVSVYDNRVELGEDFAVGPGPKYHLYLVPQRGIDPDTRVEETMFVDLGPLKSFSGAQTYAVPAGVAVGDYGSVVVWCEQFNTLISPAELSANQ</sequence>
<dbReference type="AlphaFoldDB" id="A0A2K8UH40"/>
<evidence type="ECO:0000313" key="3">
    <source>
        <dbReference type="EMBL" id="AUB84431.1"/>
    </source>
</evidence>
<keyword evidence="1" id="KW-1133">Transmembrane helix</keyword>
<proteinExistence type="predicted"/>
<feature type="domain" description="DM13" evidence="2">
    <location>
        <begin position="64"/>
        <end position="170"/>
    </location>
</feature>
<dbReference type="Pfam" id="PF10517">
    <property type="entry name" value="DM13"/>
    <property type="match status" value="1"/>
</dbReference>
<evidence type="ECO:0000259" key="2">
    <source>
        <dbReference type="PROSITE" id="PS51549"/>
    </source>
</evidence>